<dbReference type="NCBIfam" id="TIGR00229">
    <property type="entry name" value="sensory_box"/>
    <property type="match status" value="1"/>
</dbReference>
<dbReference type="Pfam" id="PF00990">
    <property type="entry name" value="GGDEF"/>
    <property type="match status" value="1"/>
</dbReference>
<dbReference type="InterPro" id="IPR000014">
    <property type="entry name" value="PAS"/>
</dbReference>
<feature type="domain" description="PAS" evidence="1">
    <location>
        <begin position="142"/>
        <end position="212"/>
    </location>
</feature>
<evidence type="ECO:0000313" key="4">
    <source>
        <dbReference type="EMBL" id="EXG79673.1"/>
    </source>
</evidence>
<dbReference type="Gene3D" id="3.20.20.450">
    <property type="entry name" value="EAL domain"/>
    <property type="match status" value="1"/>
</dbReference>
<proteinExistence type="predicted"/>
<dbReference type="OrthoDB" id="9804951at2"/>
<dbReference type="HOGENOM" id="CLU_000445_70_50_11"/>
<evidence type="ECO:0000259" key="1">
    <source>
        <dbReference type="PROSITE" id="PS50112"/>
    </source>
</evidence>
<dbReference type="InterPro" id="IPR035919">
    <property type="entry name" value="EAL_sf"/>
</dbReference>
<dbReference type="PROSITE" id="PS50883">
    <property type="entry name" value="EAL"/>
    <property type="match status" value="1"/>
</dbReference>
<keyword evidence="5" id="KW-1185">Reference proteome</keyword>
<dbReference type="CDD" id="cd01949">
    <property type="entry name" value="GGDEF"/>
    <property type="match status" value="1"/>
</dbReference>
<dbReference type="RefSeq" id="WP_051569694.1">
    <property type="nucleotide sequence ID" value="NZ_KK073874.1"/>
</dbReference>
<accession>A0A010YWZ2</accession>
<dbReference type="Proteomes" id="UP000021053">
    <property type="component" value="Unassembled WGS sequence"/>
</dbReference>
<dbReference type="SMART" id="SM00052">
    <property type="entry name" value="EAL"/>
    <property type="match status" value="1"/>
</dbReference>
<feature type="domain" description="EAL" evidence="2">
    <location>
        <begin position="438"/>
        <end position="692"/>
    </location>
</feature>
<dbReference type="PANTHER" id="PTHR44757">
    <property type="entry name" value="DIGUANYLATE CYCLASE DGCP"/>
    <property type="match status" value="1"/>
</dbReference>
<dbReference type="CDD" id="cd01948">
    <property type="entry name" value="EAL"/>
    <property type="match status" value="1"/>
</dbReference>
<protein>
    <submittedName>
        <fullName evidence="4">PAS domain S-box/diguanylate cyclase (GGDEF) domain-containing protein</fullName>
    </submittedName>
</protein>
<reference evidence="4 5" key="1">
    <citation type="submission" date="2013-07" db="EMBL/GenBank/DDBJ databases">
        <authorList>
            <consortium name="DOE Joint Genome Institute"/>
            <person name="Eisen J."/>
            <person name="Huntemann M."/>
            <person name="Han J."/>
            <person name="Chen A."/>
            <person name="Kyrpides N."/>
            <person name="Mavromatis K."/>
            <person name="Markowitz V."/>
            <person name="Palaniappan K."/>
            <person name="Ivanova N."/>
            <person name="Schaumberg A."/>
            <person name="Pati A."/>
            <person name="Liolios K."/>
            <person name="Nordberg H.P."/>
            <person name="Cantor M.N."/>
            <person name="Hua S.X."/>
            <person name="Woyke T."/>
        </authorList>
    </citation>
    <scope>NUCLEOTIDE SEQUENCE [LARGE SCALE GENOMIC DNA]</scope>
    <source>
        <strain evidence="4 5">DSM 44712</strain>
    </source>
</reference>
<dbReference type="InterPro" id="IPR052155">
    <property type="entry name" value="Biofilm_reg_signaling"/>
</dbReference>
<dbReference type="InterPro" id="IPR029787">
    <property type="entry name" value="Nucleotide_cyclase"/>
</dbReference>
<dbReference type="PROSITE" id="PS50112">
    <property type="entry name" value="PAS"/>
    <property type="match status" value="1"/>
</dbReference>
<dbReference type="SUPFAM" id="SSF141868">
    <property type="entry name" value="EAL domain-like"/>
    <property type="match status" value="1"/>
</dbReference>
<dbReference type="SUPFAM" id="SSF55073">
    <property type="entry name" value="Nucleotide cyclase"/>
    <property type="match status" value="1"/>
</dbReference>
<dbReference type="InterPro" id="IPR001633">
    <property type="entry name" value="EAL_dom"/>
</dbReference>
<dbReference type="InterPro" id="IPR000160">
    <property type="entry name" value="GGDEF_dom"/>
</dbReference>
<dbReference type="SMART" id="SM00267">
    <property type="entry name" value="GGDEF"/>
    <property type="match status" value="1"/>
</dbReference>
<evidence type="ECO:0000313" key="5">
    <source>
        <dbReference type="Proteomes" id="UP000021053"/>
    </source>
</evidence>
<name>A0A010YWZ2_9ACTN</name>
<dbReference type="Gene3D" id="3.30.70.270">
    <property type="match status" value="1"/>
</dbReference>
<dbReference type="InterPro" id="IPR043128">
    <property type="entry name" value="Rev_trsase/Diguanyl_cyclase"/>
</dbReference>
<dbReference type="EMBL" id="JFBT01000001">
    <property type="protein sequence ID" value="EXG79673.1"/>
    <property type="molecule type" value="Genomic_DNA"/>
</dbReference>
<dbReference type="Gene3D" id="3.30.450.20">
    <property type="entry name" value="PAS domain"/>
    <property type="match status" value="1"/>
</dbReference>
<evidence type="ECO:0000259" key="3">
    <source>
        <dbReference type="PROSITE" id="PS50887"/>
    </source>
</evidence>
<organism evidence="4 5">
    <name type="scientific">Cryptosporangium arvum DSM 44712</name>
    <dbReference type="NCBI Taxonomy" id="927661"/>
    <lineage>
        <taxon>Bacteria</taxon>
        <taxon>Bacillati</taxon>
        <taxon>Actinomycetota</taxon>
        <taxon>Actinomycetes</taxon>
        <taxon>Cryptosporangiales</taxon>
        <taxon>Cryptosporangiaceae</taxon>
        <taxon>Cryptosporangium</taxon>
    </lineage>
</organism>
<dbReference type="PANTHER" id="PTHR44757:SF2">
    <property type="entry name" value="BIOFILM ARCHITECTURE MAINTENANCE PROTEIN MBAA"/>
    <property type="match status" value="1"/>
</dbReference>
<evidence type="ECO:0000259" key="2">
    <source>
        <dbReference type="PROSITE" id="PS50883"/>
    </source>
</evidence>
<dbReference type="InterPro" id="IPR035965">
    <property type="entry name" value="PAS-like_dom_sf"/>
</dbReference>
<sequence>MTAVDLTLDPEPGSGGDRRRAFAASWARALRPADTTTTTADELVGAVERLVEAVSGGSFDPGPAASAGTALVDRGFGDPAALGASLRLLTTEFPALVPGAAARVGELTAAFATGFTVARERELVRKAALGAQAEAQHAMRTGESRFRAVFGGVPVGLALGTPDGRLTEVNDGLAGLLGLPAGALVGRRLSEFLVAAHRSVLEDAYTRLVADEVPCHLECRLARPGGAETWLSIRLSLVVDETGPRTHTLLVEDVTEQRTLRLTADHLATHDRLTGLANREVFVERLTGVLRERTGAERIGLCLLDLDGFKVVNDSLGHPVGDQLLAAVGERLDTLSGDALVARLGGDEFGILLTGTSGVADVERLAAEIVRSLAVPFPPADGRLTLPASIGVVEHAASDASAADLIRAAELTMYRAKAEHRGRWAVYDPHRNDQRVARYTLATEMAAALERDEFVVEFQPLVGLADGAVGGAEALVRWRHRELGLLSPKRFVGLAEETGAIVPIGRRVLELACRQASRWPSVGQEPPYVSVNLAAAQLADPNLVDDVVRVLEETGLEAGRLQLELAAGTVTTVNTTPLRRLAALGVRLAVGDVSAGWANLPLLRDFSIDVLKLSGGVVQRLTASDRTALDDQILESLLVLAHALGLQVVAEGIESGEQRDRLRSLGCDTGQGWYYAPALGPEEFIRYLPGSPAFAGR</sequence>
<dbReference type="PROSITE" id="PS50887">
    <property type="entry name" value="GGDEF"/>
    <property type="match status" value="1"/>
</dbReference>
<dbReference type="CDD" id="cd00130">
    <property type="entry name" value="PAS"/>
    <property type="match status" value="1"/>
</dbReference>
<dbReference type="AlphaFoldDB" id="A0A010YWZ2"/>
<dbReference type="SUPFAM" id="SSF55785">
    <property type="entry name" value="PYP-like sensor domain (PAS domain)"/>
    <property type="match status" value="1"/>
</dbReference>
<dbReference type="SMART" id="SM00091">
    <property type="entry name" value="PAS"/>
    <property type="match status" value="1"/>
</dbReference>
<feature type="domain" description="GGDEF" evidence="3">
    <location>
        <begin position="297"/>
        <end position="429"/>
    </location>
</feature>
<gene>
    <name evidence="4" type="ORF">CryarDRAFT_0716</name>
</gene>
<dbReference type="InterPro" id="IPR013656">
    <property type="entry name" value="PAS_4"/>
</dbReference>
<comment type="caution">
    <text evidence="4">The sequence shown here is derived from an EMBL/GenBank/DDBJ whole genome shotgun (WGS) entry which is preliminary data.</text>
</comment>
<dbReference type="Pfam" id="PF08448">
    <property type="entry name" value="PAS_4"/>
    <property type="match status" value="1"/>
</dbReference>
<dbReference type="NCBIfam" id="TIGR00254">
    <property type="entry name" value="GGDEF"/>
    <property type="match status" value="1"/>
</dbReference>
<dbReference type="Pfam" id="PF00563">
    <property type="entry name" value="EAL"/>
    <property type="match status" value="1"/>
</dbReference>